<dbReference type="GO" id="GO:0003677">
    <property type="term" value="F:DNA binding"/>
    <property type="evidence" value="ECO:0007669"/>
    <property type="project" value="UniProtKB-KW"/>
</dbReference>
<evidence type="ECO:0000256" key="6">
    <source>
        <dbReference type="SAM" id="Phobius"/>
    </source>
</evidence>
<evidence type="ECO:0000256" key="5">
    <source>
        <dbReference type="SAM" id="MobiDB-lite"/>
    </source>
</evidence>
<keyword evidence="9" id="KW-1185">Reference proteome</keyword>
<proteinExistence type="predicted"/>
<evidence type="ECO:0000313" key="8">
    <source>
        <dbReference type="EMBL" id="GER36208.1"/>
    </source>
</evidence>
<dbReference type="GO" id="GO:0006355">
    <property type="term" value="P:regulation of DNA-templated transcription"/>
    <property type="evidence" value="ECO:0007669"/>
    <property type="project" value="InterPro"/>
</dbReference>
<dbReference type="Pfam" id="PF02365">
    <property type="entry name" value="NAM"/>
    <property type="match status" value="1"/>
</dbReference>
<keyword evidence="4" id="KW-0539">Nucleus</keyword>
<keyword evidence="3" id="KW-0804">Transcription</keyword>
<evidence type="ECO:0000256" key="2">
    <source>
        <dbReference type="ARBA" id="ARBA00023125"/>
    </source>
</evidence>
<feature type="transmembrane region" description="Helical" evidence="6">
    <location>
        <begin position="239"/>
        <end position="258"/>
    </location>
</feature>
<organism evidence="8 9">
    <name type="scientific">Striga asiatica</name>
    <name type="common">Asiatic witchweed</name>
    <name type="synonym">Buchnera asiatica</name>
    <dbReference type="NCBI Taxonomy" id="4170"/>
    <lineage>
        <taxon>Eukaryota</taxon>
        <taxon>Viridiplantae</taxon>
        <taxon>Streptophyta</taxon>
        <taxon>Embryophyta</taxon>
        <taxon>Tracheophyta</taxon>
        <taxon>Spermatophyta</taxon>
        <taxon>Magnoliopsida</taxon>
        <taxon>eudicotyledons</taxon>
        <taxon>Gunneridae</taxon>
        <taxon>Pentapetalae</taxon>
        <taxon>asterids</taxon>
        <taxon>lamiids</taxon>
        <taxon>Lamiales</taxon>
        <taxon>Orobanchaceae</taxon>
        <taxon>Buchnereae</taxon>
        <taxon>Striga</taxon>
    </lineage>
</organism>
<evidence type="ECO:0000256" key="3">
    <source>
        <dbReference type="ARBA" id="ARBA00023163"/>
    </source>
</evidence>
<keyword evidence="6" id="KW-0472">Membrane</keyword>
<dbReference type="OrthoDB" id="730183at2759"/>
<keyword evidence="2" id="KW-0238">DNA-binding</keyword>
<dbReference type="EMBL" id="BKCP01005084">
    <property type="protein sequence ID" value="GER36208.1"/>
    <property type="molecule type" value="Genomic_DNA"/>
</dbReference>
<protein>
    <submittedName>
        <fullName evidence="8">NAC domain protein</fullName>
    </submittedName>
</protein>
<keyword evidence="6" id="KW-0812">Transmembrane</keyword>
<feature type="region of interest" description="Disordered" evidence="5">
    <location>
        <begin position="152"/>
        <end position="180"/>
    </location>
</feature>
<dbReference type="SUPFAM" id="SSF101941">
    <property type="entry name" value="NAC domain"/>
    <property type="match status" value="1"/>
</dbReference>
<feature type="domain" description="NAC" evidence="7">
    <location>
        <begin position="65"/>
        <end position="98"/>
    </location>
</feature>
<gene>
    <name evidence="8" type="ORF">STAS_12543</name>
</gene>
<name>A0A5A7PU55_STRAF</name>
<dbReference type="AlphaFoldDB" id="A0A5A7PU55"/>
<keyword evidence="1" id="KW-0805">Transcription regulation</keyword>
<dbReference type="Proteomes" id="UP000325081">
    <property type="component" value="Unassembled WGS sequence"/>
</dbReference>
<dbReference type="InterPro" id="IPR003441">
    <property type="entry name" value="NAC-dom"/>
</dbReference>
<dbReference type="InterPro" id="IPR036093">
    <property type="entry name" value="NAC_dom_sf"/>
</dbReference>
<sequence>MHLKHVVVVQRRENKTLPGNLKRFFTIVSVGTERASEDNLNPKLNDFHMQMKLVTDCVGEGNILPLGFRFHPTDEELVLYYLKKKICGKRHITYCLGDVQNEHTREAVGQVDSREVSRSQMDNDSEGVAYQVLTDVPSGSFASGDEANQGLFLSQSSGRPQNNDSCLENQINGENEKGSHGEDWFTSALKSYLDSIPTTPVSEFDKGLVNPDFRFRTRGVAAGNPLALATTRRLAKFRVSFICLSLIGLLCAVLWAHVN</sequence>
<evidence type="ECO:0000256" key="4">
    <source>
        <dbReference type="ARBA" id="ARBA00023242"/>
    </source>
</evidence>
<evidence type="ECO:0000313" key="9">
    <source>
        <dbReference type="Proteomes" id="UP000325081"/>
    </source>
</evidence>
<feature type="compositionally biased region" description="Polar residues" evidence="5">
    <location>
        <begin position="152"/>
        <end position="173"/>
    </location>
</feature>
<reference evidence="9" key="1">
    <citation type="journal article" date="2019" name="Curr. Biol.">
        <title>Genome Sequence of Striga asiatica Provides Insight into the Evolution of Plant Parasitism.</title>
        <authorList>
            <person name="Yoshida S."/>
            <person name="Kim S."/>
            <person name="Wafula E.K."/>
            <person name="Tanskanen J."/>
            <person name="Kim Y.M."/>
            <person name="Honaas L."/>
            <person name="Yang Z."/>
            <person name="Spallek T."/>
            <person name="Conn C.E."/>
            <person name="Ichihashi Y."/>
            <person name="Cheong K."/>
            <person name="Cui S."/>
            <person name="Der J.P."/>
            <person name="Gundlach H."/>
            <person name="Jiao Y."/>
            <person name="Hori C."/>
            <person name="Ishida J.K."/>
            <person name="Kasahara H."/>
            <person name="Kiba T."/>
            <person name="Kim M.S."/>
            <person name="Koo N."/>
            <person name="Laohavisit A."/>
            <person name="Lee Y.H."/>
            <person name="Lumba S."/>
            <person name="McCourt P."/>
            <person name="Mortimer J.C."/>
            <person name="Mutuku J.M."/>
            <person name="Nomura T."/>
            <person name="Sasaki-Sekimoto Y."/>
            <person name="Seto Y."/>
            <person name="Wang Y."/>
            <person name="Wakatake T."/>
            <person name="Sakakibara H."/>
            <person name="Demura T."/>
            <person name="Yamaguchi S."/>
            <person name="Yoneyama K."/>
            <person name="Manabe R.I."/>
            <person name="Nelson D.C."/>
            <person name="Schulman A.H."/>
            <person name="Timko M.P."/>
            <person name="dePamphilis C.W."/>
            <person name="Choi D."/>
            <person name="Shirasu K."/>
        </authorList>
    </citation>
    <scope>NUCLEOTIDE SEQUENCE [LARGE SCALE GENOMIC DNA]</scope>
    <source>
        <strain evidence="9">cv. UVA1</strain>
    </source>
</reference>
<accession>A0A5A7PU55</accession>
<evidence type="ECO:0000256" key="1">
    <source>
        <dbReference type="ARBA" id="ARBA00023015"/>
    </source>
</evidence>
<comment type="caution">
    <text evidence="8">The sequence shown here is derived from an EMBL/GenBank/DDBJ whole genome shotgun (WGS) entry which is preliminary data.</text>
</comment>
<keyword evidence="6" id="KW-1133">Transmembrane helix</keyword>
<evidence type="ECO:0000259" key="7">
    <source>
        <dbReference type="Pfam" id="PF02365"/>
    </source>
</evidence>